<feature type="domain" description="Calx-beta" evidence="5">
    <location>
        <begin position="558"/>
        <end position="664"/>
    </location>
</feature>
<keyword evidence="4" id="KW-0406">Ion transport</keyword>
<protein>
    <submittedName>
        <fullName evidence="6">Gliding motility-associated C-terminal domain-containing protein</fullName>
    </submittedName>
</protein>
<evidence type="ECO:0000256" key="3">
    <source>
        <dbReference type="ARBA" id="ARBA00022837"/>
    </source>
</evidence>
<keyword evidence="1" id="KW-0732">Signal</keyword>
<proteinExistence type="predicted"/>
<dbReference type="RefSeq" id="WP_143916414.1">
    <property type="nucleotide sequence ID" value="NZ_CANMIK010000019.1"/>
</dbReference>
<dbReference type="OrthoDB" id="599464at2"/>
<keyword evidence="4" id="KW-0813">Transport</keyword>
<dbReference type="PANTHER" id="PTHR11878">
    <property type="entry name" value="SODIUM/CALCIUM EXCHANGER"/>
    <property type="match status" value="1"/>
</dbReference>
<keyword evidence="2" id="KW-0677">Repeat</keyword>
<dbReference type="EMBL" id="VLNR01000018">
    <property type="protein sequence ID" value="TSE08869.1"/>
    <property type="molecule type" value="Genomic_DNA"/>
</dbReference>
<evidence type="ECO:0000256" key="1">
    <source>
        <dbReference type="ARBA" id="ARBA00022729"/>
    </source>
</evidence>
<dbReference type="InterPro" id="IPR051171">
    <property type="entry name" value="CaCA"/>
</dbReference>
<name>A0A554VL80_9FLAO</name>
<dbReference type="InterPro" id="IPR003644">
    <property type="entry name" value="Calx_beta"/>
</dbReference>
<dbReference type="SUPFAM" id="SSF141072">
    <property type="entry name" value="CalX-like"/>
    <property type="match status" value="5"/>
</dbReference>
<evidence type="ECO:0000259" key="5">
    <source>
        <dbReference type="Pfam" id="PF03160"/>
    </source>
</evidence>
<evidence type="ECO:0000256" key="4">
    <source>
        <dbReference type="ARBA" id="ARBA00023065"/>
    </source>
</evidence>
<feature type="domain" description="Calx-beta" evidence="5">
    <location>
        <begin position="109"/>
        <end position="207"/>
    </location>
</feature>
<dbReference type="InterPro" id="IPR038081">
    <property type="entry name" value="CalX-like_sf"/>
</dbReference>
<gene>
    <name evidence="6" type="ORF">FOF46_10375</name>
</gene>
<sequence length="844" mass="86884">MNTDPGFAYVIFGQDIPDIDAPEITDCLSDQTLSSGSNLPDYTSSVRATDDCDTNLEITQSPEAGTRFTANTTVTITVTDNSGKEDQCTFEVRTPTPTVDLSVSSDTGTEDAGTVITVTATSSSAVVGDQTIDLAVAGTGITGTDFTLSNTTITILDGMTTGTVTFTIEDDTAVEGTETATLTISDPSSGITLGGTTTQDVDITDNDSVPIPTVNLSISSNTGTEDAGTVITVTATSSSAVVGDQTIDLAVTGTGITGTDFTLSNTTITILDGMTTGIVTFTIEDDALVESTETATLTISNPSSGITLGGTTTQDVDITDNDSAPIPTVNLSVSSNTGTEDAGTVITVTATSSTAVVGDQTIDLATTGTGITATDFTLSGTRITIANGMTTGTVTFTIEDDAVVEGTETATLTISTPSSGITLGGTTTQDVVITDNDIPSVNLSVSPNTGTEAAGTVITVTATSSTAVVGDQTIDLATTGTGITATDFTLSGTTITILDGMTTGTVTFTIEDDALVEGTETATLTISNPSSGITLGTITTQDITITDNDSAPIPTVNLSVSSNTGTEDVGTVITVTATSTVAVVGDQTIDLDVTGTGITGTDFTLSGTTITIADGMTTGTVTFTIEDDTAVEGTETATLTISTPSSGITLGTITTQDVVITDNDLAICTIEAGEDQEIVEGQEIQLNAMVSNPGTLIWSPSRGLSNTNITDPIANPTETTTYTLLFTGSDGCTAEDMVTVFVTPLEEDQTRYGFSPDDDGINEYWEINGIDNYPNNKVLIYNRWGDLVFEVDGYNNTSRVFRGIANRKRSLGGDKLPEGTYFFDIKIEGAHNLKKETGFLVLKR</sequence>
<dbReference type="Pfam" id="PF03160">
    <property type="entry name" value="Calx-beta"/>
    <property type="match status" value="4"/>
</dbReference>
<dbReference type="Proteomes" id="UP000318833">
    <property type="component" value="Unassembled WGS sequence"/>
</dbReference>
<accession>A0A554VL80</accession>
<reference evidence="6 7" key="1">
    <citation type="submission" date="2019-07" db="EMBL/GenBank/DDBJ databases">
        <title>The draft genome sequence of Aquimarina algiphila M91.</title>
        <authorList>
            <person name="Meng X."/>
        </authorList>
    </citation>
    <scope>NUCLEOTIDE SEQUENCE [LARGE SCALE GENOMIC DNA]</scope>
    <source>
        <strain evidence="6 7">M91</strain>
    </source>
</reference>
<dbReference type="InterPro" id="IPR026341">
    <property type="entry name" value="T9SS_type_B"/>
</dbReference>
<dbReference type="GO" id="GO:0016020">
    <property type="term" value="C:membrane"/>
    <property type="evidence" value="ECO:0007669"/>
    <property type="project" value="InterPro"/>
</dbReference>
<comment type="caution">
    <text evidence="6">The sequence shown here is derived from an EMBL/GenBank/DDBJ whole genome shotgun (WGS) entry which is preliminary data.</text>
</comment>
<dbReference type="PANTHER" id="PTHR11878:SF65">
    <property type="entry name" value="NA_CA-EXCHANGE PROTEIN, ISOFORM G"/>
    <property type="match status" value="1"/>
</dbReference>
<evidence type="ECO:0000313" key="6">
    <source>
        <dbReference type="EMBL" id="TSE08869.1"/>
    </source>
</evidence>
<keyword evidence="3" id="KW-0106">Calcium</keyword>
<organism evidence="6 7">
    <name type="scientific">Aquimarina algiphila</name>
    <dbReference type="NCBI Taxonomy" id="2047982"/>
    <lineage>
        <taxon>Bacteria</taxon>
        <taxon>Pseudomonadati</taxon>
        <taxon>Bacteroidota</taxon>
        <taxon>Flavobacteriia</taxon>
        <taxon>Flavobacteriales</taxon>
        <taxon>Flavobacteriaceae</taxon>
        <taxon>Aquimarina</taxon>
    </lineage>
</organism>
<dbReference type="AlphaFoldDB" id="A0A554VL80"/>
<feature type="domain" description="Calx-beta" evidence="5">
    <location>
        <begin position="435"/>
        <end position="549"/>
    </location>
</feature>
<dbReference type="Gene3D" id="2.60.40.2030">
    <property type="match status" value="5"/>
</dbReference>
<keyword evidence="7" id="KW-1185">Reference proteome</keyword>
<dbReference type="NCBIfam" id="TIGR04131">
    <property type="entry name" value="Bac_Flav_CTERM"/>
    <property type="match status" value="1"/>
</dbReference>
<dbReference type="GO" id="GO:0030001">
    <property type="term" value="P:metal ion transport"/>
    <property type="evidence" value="ECO:0007669"/>
    <property type="project" value="TreeGrafter"/>
</dbReference>
<evidence type="ECO:0000256" key="2">
    <source>
        <dbReference type="ARBA" id="ARBA00022737"/>
    </source>
</evidence>
<evidence type="ECO:0000313" key="7">
    <source>
        <dbReference type="Proteomes" id="UP000318833"/>
    </source>
</evidence>
<dbReference type="Pfam" id="PF13585">
    <property type="entry name" value="CHU_C"/>
    <property type="match status" value="1"/>
</dbReference>
<dbReference type="GO" id="GO:0007154">
    <property type="term" value="P:cell communication"/>
    <property type="evidence" value="ECO:0007669"/>
    <property type="project" value="InterPro"/>
</dbReference>
<feature type="domain" description="Calx-beta" evidence="5">
    <location>
        <begin position="222"/>
        <end position="322"/>
    </location>
</feature>